<protein>
    <submittedName>
        <fullName evidence="4">Microcin C transport system substrate-binding protein</fullName>
    </submittedName>
</protein>
<dbReference type="SUPFAM" id="SSF53850">
    <property type="entry name" value="Periplasmic binding protein-like II"/>
    <property type="match status" value="1"/>
</dbReference>
<dbReference type="Pfam" id="PF00496">
    <property type="entry name" value="SBP_bac_5"/>
    <property type="match status" value="1"/>
</dbReference>
<dbReference type="STRING" id="1045558.SAMN05216175_106225"/>
<dbReference type="InterPro" id="IPR030678">
    <property type="entry name" value="Peptide/Ni-bd"/>
</dbReference>
<dbReference type="InterPro" id="IPR000914">
    <property type="entry name" value="SBP_5_dom"/>
</dbReference>
<dbReference type="Gene3D" id="3.10.105.10">
    <property type="entry name" value="Dipeptide-binding Protein, Domain 3"/>
    <property type="match status" value="1"/>
</dbReference>
<dbReference type="FunFam" id="3.10.105.10:FF:000005">
    <property type="entry name" value="ABC transporter substrate-binding protein"/>
    <property type="match status" value="1"/>
</dbReference>
<dbReference type="Gene3D" id="3.40.190.10">
    <property type="entry name" value="Periplasmic binding protein-like II"/>
    <property type="match status" value="1"/>
</dbReference>
<feature type="signal peptide" evidence="2">
    <location>
        <begin position="1"/>
        <end position="25"/>
    </location>
</feature>
<evidence type="ECO:0000256" key="2">
    <source>
        <dbReference type="SAM" id="SignalP"/>
    </source>
</evidence>
<keyword evidence="5" id="KW-1185">Reference proteome</keyword>
<dbReference type="GO" id="GO:0042884">
    <property type="term" value="P:microcin transport"/>
    <property type="evidence" value="ECO:0007669"/>
    <property type="project" value="TreeGrafter"/>
</dbReference>
<name>A0A1I2RPJ4_9GAMM</name>
<evidence type="ECO:0000259" key="3">
    <source>
        <dbReference type="Pfam" id="PF00496"/>
    </source>
</evidence>
<dbReference type="Proteomes" id="UP000198623">
    <property type="component" value="Unassembled WGS sequence"/>
</dbReference>
<dbReference type="GO" id="GO:1904680">
    <property type="term" value="F:peptide transmembrane transporter activity"/>
    <property type="evidence" value="ECO:0007669"/>
    <property type="project" value="TreeGrafter"/>
</dbReference>
<dbReference type="PANTHER" id="PTHR30290:SF64">
    <property type="entry name" value="ABC TRANSPORTER PERIPLASMIC BINDING PROTEIN"/>
    <property type="match status" value="1"/>
</dbReference>
<feature type="domain" description="Solute-binding protein family 5" evidence="3">
    <location>
        <begin position="102"/>
        <end position="508"/>
    </location>
</feature>
<sequence>MSMFSLKKTLLNTLLISIISFSCNAAQHGLSMHGDLKYPADFTHFEYANPAAPKGGDIKEWALGTFDSFNGFIIKGTSADGLGLIYDSLMNKALDEPFSQYGLLAASVDMPASREHITFFLRPEARFSDGQPVTAQDVVFTFNTLLEKGAPFYRAYLGDIEQVEAINPLTVKFHFKNNGNRELPLIVGEIPILPQHFWKNQDFSAPLTQIPVGSGPYILSKFESGRSVTYQRNADYWGKDLPVNKGRFNFDSITYDYYRDSTVSLEAFKAGAYDFRQETSSKQWATGYTGPQFDSGKLIKKEILHQKPTGMQAFLFNTRKPYFQDPQVRKALTYAFDFEWTNSNLFYSAYTRTHSYFSNSDMAANELPTAEEIAILEPFRDQLPAEVFTQVYRAPTYDGTGQIRPQIRQALRILKTSGWELTNGKLINKDTKEAMVFEILLVQKEFERIVAPMIKNLQRMGIQANIRIVDVSQYINRLRAFDFDMVVGSFGQSSSPGNEQFEYWGSMNAQQPGSRNLIGIENPVIDKLIERIIQAPDRKQLVFSTRALDRVLQWNYYVIPQYHSSSYRIAYKNIFGYPAITPVYDLGFDTWWIEPSLAEPVN</sequence>
<gene>
    <name evidence="4" type="ORF">SAMN05216175_106225</name>
</gene>
<evidence type="ECO:0000256" key="1">
    <source>
        <dbReference type="ARBA" id="ARBA00022729"/>
    </source>
</evidence>
<dbReference type="PROSITE" id="PS51257">
    <property type="entry name" value="PROKAR_LIPOPROTEIN"/>
    <property type="match status" value="1"/>
</dbReference>
<dbReference type="PIRSF" id="PIRSF002741">
    <property type="entry name" value="MppA"/>
    <property type="match status" value="1"/>
</dbReference>
<dbReference type="CDD" id="cd08497">
    <property type="entry name" value="MbnE-like"/>
    <property type="match status" value="1"/>
</dbReference>
<dbReference type="GO" id="GO:0030288">
    <property type="term" value="C:outer membrane-bounded periplasmic space"/>
    <property type="evidence" value="ECO:0007669"/>
    <property type="project" value="TreeGrafter"/>
</dbReference>
<accession>A0A1I2RPJ4</accession>
<feature type="chain" id="PRO_5011464272" evidence="2">
    <location>
        <begin position="26"/>
        <end position="602"/>
    </location>
</feature>
<dbReference type="EMBL" id="FOOU01000006">
    <property type="protein sequence ID" value="SFG42442.1"/>
    <property type="molecule type" value="Genomic_DNA"/>
</dbReference>
<dbReference type="InterPro" id="IPR039424">
    <property type="entry name" value="SBP_5"/>
</dbReference>
<dbReference type="RefSeq" id="WP_232349083.1">
    <property type="nucleotide sequence ID" value="NZ_FOOU01000006.1"/>
</dbReference>
<dbReference type="GO" id="GO:0015833">
    <property type="term" value="P:peptide transport"/>
    <property type="evidence" value="ECO:0007669"/>
    <property type="project" value="TreeGrafter"/>
</dbReference>
<dbReference type="PANTHER" id="PTHR30290">
    <property type="entry name" value="PERIPLASMIC BINDING COMPONENT OF ABC TRANSPORTER"/>
    <property type="match status" value="1"/>
</dbReference>
<keyword evidence="1 2" id="KW-0732">Signal</keyword>
<reference evidence="5" key="1">
    <citation type="submission" date="2016-10" db="EMBL/GenBank/DDBJ databases">
        <authorList>
            <person name="Varghese N."/>
            <person name="Submissions S."/>
        </authorList>
    </citation>
    <scope>NUCLEOTIDE SEQUENCE [LARGE SCALE GENOMIC DNA]</scope>
    <source>
        <strain evidence="5">CGMCC 1.10971</strain>
    </source>
</reference>
<organism evidence="4 5">
    <name type="scientific">Neptunomonas qingdaonensis</name>
    <dbReference type="NCBI Taxonomy" id="1045558"/>
    <lineage>
        <taxon>Bacteria</taxon>
        <taxon>Pseudomonadati</taxon>
        <taxon>Pseudomonadota</taxon>
        <taxon>Gammaproteobacteria</taxon>
        <taxon>Oceanospirillales</taxon>
        <taxon>Oceanospirillaceae</taxon>
        <taxon>Neptunomonas</taxon>
    </lineage>
</organism>
<dbReference type="AlphaFoldDB" id="A0A1I2RPJ4"/>
<evidence type="ECO:0000313" key="5">
    <source>
        <dbReference type="Proteomes" id="UP000198623"/>
    </source>
</evidence>
<evidence type="ECO:0000313" key="4">
    <source>
        <dbReference type="EMBL" id="SFG42442.1"/>
    </source>
</evidence>
<dbReference type="GO" id="GO:0043190">
    <property type="term" value="C:ATP-binding cassette (ABC) transporter complex"/>
    <property type="evidence" value="ECO:0007669"/>
    <property type="project" value="InterPro"/>
</dbReference>
<proteinExistence type="predicted"/>